<dbReference type="Gene3D" id="6.20.150.20">
    <property type="match status" value="1"/>
</dbReference>
<accession>A0ABU1GNZ7</accession>
<dbReference type="NCBIfam" id="NF033510">
    <property type="entry name" value="Ca_tandemer"/>
    <property type="match status" value="5"/>
</dbReference>
<evidence type="ECO:0000259" key="3">
    <source>
        <dbReference type="Pfam" id="PF19077"/>
    </source>
</evidence>
<protein>
    <submittedName>
        <fullName evidence="4">Ig-like domain-containing protein</fullName>
    </submittedName>
</protein>
<evidence type="ECO:0000256" key="1">
    <source>
        <dbReference type="SAM" id="MobiDB-lite"/>
    </source>
</evidence>
<organism evidence="4 5">
    <name type="scientific">Halomonas mongoliensis</name>
    <dbReference type="NCBI Taxonomy" id="321265"/>
    <lineage>
        <taxon>Bacteria</taxon>
        <taxon>Pseudomonadati</taxon>
        <taxon>Pseudomonadota</taxon>
        <taxon>Gammaproteobacteria</taxon>
        <taxon>Oceanospirillales</taxon>
        <taxon>Halomonadaceae</taxon>
        <taxon>Halomonas</taxon>
    </lineage>
</organism>
<dbReference type="InterPro" id="IPR010221">
    <property type="entry name" value="VCBS_dom"/>
</dbReference>
<name>A0ABU1GNZ7_9GAMM</name>
<dbReference type="InterPro" id="IPR013783">
    <property type="entry name" value="Ig-like_fold"/>
</dbReference>
<feature type="domain" description="Bacterial Ig-like" evidence="3">
    <location>
        <begin position="2"/>
        <end position="72"/>
    </location>
</feature>
<feature type="domain" description="Bacterial Ig-like" evidence="3">
    <location>
        <begin position="80"/>
        <end position="158"/>
    </location>
</feature>
<dbReference type="InterPro" id="IPR044016">
    <property type="entry name" value="Big_13"/>
</dbReference>
<dbReference type="Proteomes" id="UP001252270">
    <property type="component" value="Unassembled WGS sequence"/>
</dbReference>
<evidence type="ECO:0000259" key="2">
    <source>
        <dbReference type="Pfam" id="PF17936"/>
    </source>
</evidence>
<keyword evidence="5" id="KW-1185">Reference proteome</keyword>
<dbReference type="InterPro" id="IPR049826">
    <property type="entry name" value="Ig-like_ice"/>
</dbReference>
<evidence type="ECO:0000313" key="4">
    <source>
        <dbReference type="EMBL" id="MDR5893760.1"/>
    </source>
</evidence>
<dbReference type="InterPro" id="IPR055014">
    <property type="entry name" value="BapA_Bap-like_C"/>
</dbReference>
<dbReference type="NCBIfam" id="NF045619">
    <property type="entry name" value="adhes_GNV_Cterm"/>
    <property type="match status" value="1"/>
</dbReference>
<comment type="caution">
    <text evidence="4">The sequence shown here is derived from an EMBL/GenBank/DDBJ whole genome shotgun (WGS) entry which is preliminary data.</text>
</comment>
<dbReference type="Gene3D" id="2.60.40.1800">
    <property type="match status" value="1"/>
</dbReference>
<dbReference type="Gene3D" id="2.60.40.10">
    <property type="entry name" value="Immunoglobulins"/>
    <property type="match status" value="5"/>
</dbReference>
<dbReference type="RefSeq" id="WP_309637271.1">
    <property type="nucleotide sequence ID" value="NZ_JARWAL010000012.1"/>
</dbReference>
<proteinExistence type="predicted"/>
<dbReference type="InterPro" id="IPR041498">
    <property type="entry name" value="Big_6"/>
</dbReference>
<dbReference type="Pfam" id="PF17963">
    <property type="entry name" value="Big_9"/>
    <property type="match status" value="1"/>
</dbReference>
<evidence type="ECO:0000313" key="5">
    <source>
        <dbReference type="Proteomes" id="UP001252270"/>
    </source>
</evidence>
<dbReference type="Pfam" id="PF17936">
    <property type="entry name" value="Big_6"/>
    <property type="match status" value="1"/>
</dbReference>
<dbReference type="Pfam" id="PF19077">
    <property type="entry name" value="Big_13"/>
    <property type="match status" value="3"/>
</dbReference>
<dbReference type="NCBIfam" id="TIGR01965">
    <property type="entry name" value="VCBS_repeat"/>
    <property type="match status" value="1"/>
</dbReference>
<reference evidence="4 5" key="1">
    <citation type="submission" date="2023-04" db="EMBL/GenBank/DDBJ databases">
        <title>A long-awaited taxogenomic arrangement of the family Halomonadaceae.</title>
        <authorList>
            <person name="De La Haba R."/>
            <person name="Chuvochina M."/>
            <person name="Wittouck S."/>
            <person name="Arahal D.R."/>
            <person name="Sanchez-Porro C."/>
            <person name="Hugenholtz P."/>
            <person name="Ventosa A."/>
        </authorList>
    </citation>
    <scope>NUCLEOTIDE SEQUENCE [LARGE SCALE GENOMIC DNA]</scope>
    <source>
        <strain evidence="4 5">DSM 17332</strain>
    </source>
</reference>
<feature type="compositionally biased region" description="Low complexity" evidence="1">
    <location>
        <begin position="764"/>
        <end position="778"/>
    </location>
</feature>
<dbReference type="EMBL" id="JARWAL010000012">
    <property type="protein sequence ID" value="MDR5893760.1"/>
    <property type="molecule type" value="Genomic_DNA"/>
</dbReference>
<feature type="domain" description="Bacterial Ig-like" evidence="3">
    <location>
        <begin position="172"/>
        <end position="260"/>
    </location>
</feature>
<gene>
    <name evidence="4" type="ORF">QC820_13160</name>
</gene>
<sequence>MAPELSGTIDDPDATVQVTIGDATHEATNNGDGTWSLTWPEALGEDDYTVEVEATDPAGNTGTAQGDLTIDTTAPEVTVEDLVTNEVAPELSGTIDDPDATVQVTIGDATHEATNSGDGTWSLTWPEALGEDDYTVEVEATDLAGNTGTAQGDLTIDTTAPDTPVITGAVDDVEPAGDLADGDVTNDSTPTLEGTAEADSTVTLFQDGVEIGTTTADVDGNWSFEVPALEDDTFTFTATATDAAGNVSAESGAFELSVDTTAPDSEANSIAFVDPNEDGWINAAEVESVELEGQLDADDDVTITSIVITDDVGGSVVVDAADITVTDGVISVAGQDLSGLADGELTVTMTVTDVAGNAIEVTDTIALDATAPDAPTLELANDTGDVDGVTSDGTVNVGGLEENATWEYSTDGGGTWLPGSGDSFVLLDGDYDEGDVLARQTDEAGNISDDGILEMDVTVDGSTPTITIDTIAGDDVLNLAESQEELTITGTTTGVEDGQAVTVTLDGETYTGAVTGNAWSVTVPSEDLQALGDGQTYTVTADVDNVAGNSAEQATREIGTDFTSPGGEDGTDAPVLAIAEADNGFINAEELADGIQALVTLTEGTQEGDTVTVTLSDADGTEHVFTHTVTADDIVAGEAALTLEGDFAEGAASAVAVITDAAGNRSADSNEVTFEIDTLAPDAPTLALANDTGDVDGVTSDGTVNVGGLEENATWEYSTDGGASWTEGTGDSFVLPEGDYAEGDVLARQTDEAGNTSDNGELGAVTVDTTAPDAPTAAFNDVGDAISGEAEPGSTVIVRDEDGNELGRTTADEDGSYTIELDEPLTDGEEVTVTATDEAGNESAPTEATAPQAPPVLSLALANDTGIDGDGITSDGTVEVEGLVAGATWEYSIDDGENWAEGTGDSFELPAGEYADGAVIARQTVGELTSPPGSLGAVTIVELNAVDDAAALDLGEQSVTVYPSETEENVQVLGVAEGEGGELSGTTFTVAEGQTGEVALQVQQTALVAVADAFRVEVYDEGGNLVYVGGTEDSLVGDVGGLEILGLTGDDTLTAVLTDLAPGEYSVVVRNEESKLAGLLGEGLTLEELGEAGVVLGPDNQEAVLDAVEDALNADLLIPGLDLGLGTFVRNILEPLLDGTTELGAGELVGILTGPLDGLGITGVLDTVVDAIAEALLSNTLTAFQFTDITTTLTEYSFAANQPVEGNVITGEGEGNAADQLVPGSEISQVQLLDAEGNPSGDPVMMPEGGSVEIAGLYGVLTIAADGSYSYAANGDRASLGESETFTYTVSDGLNEATANLTIAIDGEALPELDAQPDSVALDMGNQSAVVNEPQTESNVQVLGLLEGDSGEISGVPFTVSEDQLGEMTIQVSQTALVAVADAFVIEVVDAAGNVVFTAATPDNPLVGDVAGINLLGLTGDNTLTATATGLEPGDYTVVVRNDQGALADLLTGLSVQELGEAGVILGPENQELVLDAVDTALGGNLLSGTVRSILELTLNTLNGLGVDRLVDVLTDTLTVLGLGDLVDGVLNAVAGALVSNTLTLLQSTEVTTTLTEYAFDGDLEFSGNVITGEGDGNVADGIAQGSVVTRVENADGEVVEVLGSGSEGVTIAGLYGVLTIFEDGSYTYDATGARAGLGQEEVFTYTVTDGSFNPDGSRVTGQATLTINIDGQGTAGDIAFAGVEYDFATADGVDWDNEIGFSWLLGALGITVWTRQDPTSRTIEVEENTTQDLTISVTGGDLLSVGGNTSIALEKRVDGSWEVERSFNNDQLIGLLGLGSGGEFVVSGLTAGEYRVTMEVGTGLLGLPGSIRADISSTVTLLDEFAVDNVATAEGNLLENDVLRGEEFELSVSTDGVTFESTADGAVTLIGEHGSLTVQGDGSYVYAPNDLAHFTETLSETFTYQVAYPDGRVEEAELTVFVEPSGAGVESLGGASIEGGEGAEAFALMLDDGDLDMLDDSEEGDVLALGSDELEDGLTLGSEEVIELTGDDNILQITGDSEDTLNVSGAEATGETQVINGVTYTEYTFGDDATLLVQDGVNVEGA</sequence>
<feature type="domain" description="Bacterial Ig" evidence="2">
    <location>
        <begin position="771"/>
        <end position="851"/>
    </location>
</feature>
<feature type="region of interest" description="Disordered" evidence="1">
    <location>
        <begin position="751"/>
        <end position="794"/>
    </location>
</feature>
<dbReference type="NCBIfam" id="NF012196">
    <property type="entry name" value="Ig_like_ice"/>
    <property type="match status" value="1"/>
</dbReference>